<protein>
    <recommendedName>
        <fullName evidence="3 4">Single-stranded DNA-binding protein</fullName>
        <shortName evidence="3">SSB</shortName>
    </recommendedName>
</protein>
<evidence type="ECO:0000256" key="5">
    <source>
        <dbReference type="SAM" id="MobiDB-lite"/>
    </source>
</evidence>
<dbReference type="GO" id="GO:0006260">
    <property type="term" value="P:DNA replication"/>
    <property type="evidence" value="ECO:0007669"/>
    <property type="project" value="InterPro"/>
</dbReference>
<dbReference type="CDD" id="cd04496">
    <property type="entry name" value="SSB_OBF"/>
    <property type="match status" value="1"/>
</dbReference>
<gene>
    <name evidence="6" type="ORF">FOY91_13585</name>
</gene>
<dbReference type="AlphaFoldDB" id="A0A558R071"/>
<sequence length="135" mass="14723">MTNTVLLVGNLGADPEARSTRSDTRVTTISLGTSRPKRDSEGKTFKDASGFTAKETEWHRITCFNGLGKTVAQYATKGMLVAVKGRIHYSKWTDREGVERYGCEIIADDVQFLSRGKSGGGDTSGQNDLDDDVPF</sequence>
<evidence type="ECO:0000313" key="6">
    <source>
        <dbReference type="EMBL" id="TVV72757.1"/>
    </source>
</evidence>
<dbReference type="NCBIfam" id="TIGR00621">
    <property type="entry name" value="ssb"/>
    <property type="match status" value="1"/>
</dbReference>
<accession>A0A558R071</accession>
<dbReference type="RefSeq" id="WP_145152905.1">
    <property type="nucleotide sequence ID" value="NZ_VNIM01000057.1"/>
</dbReference>
<comment type="caution">
    <text evidence="3">Lacks conserved residue(s) required for the propagation of feature annotation.</text>
</comment>
<dbReference type="GO" id="GO:0003697">
    <property type="term" value="F:single-stranded DNA binding"/>
    <property type="evidence" value="ECO:0007669"/>
    <property type="project" value="UniProtKB-UniRule"/>
</dbReference>
<dbReference type="EMBL" id="VNIM01000057">
    <property type="protein sequence ID" value="TVV72757.1"/>
    <property type="molecule type" value="Genomic_DNA"/>
</dbReference>
<keyword evidence="7" id="KW-1185">Reference proteome</keyword>
<dbReference type="Pfam" id="PF00436">
    <property type="entry name" value="SSB"/>
    <property type="match status" value="1"/>
</dbReference>
<proteinExistence type="inferred from homology"/>
<feature type="region of interest" description="Disordered" evidence="5">
    <location>
        <begin position="116"/>
        <end position="135"/>
    </location>
</feature>
<dbReference type="InterPro" id="IPR012340">
    <property type="entry name" value="NA-bd_OB-fold"/>
</dbReference>
<keyword evidence="1 3" id="KW-0238">DNA-binding</keyword>
<dbReference type="InterPro" id="IPR000424">
    <property type="entry name" value="Primosome_PriB/ssb"/>
</dbReference>
<comment type="subunit">
    <text evidence="3">Homotetramer.</text>
</comment>
<dbReference type="Proteomes" id="UP000318681">
    <property type="component" value="Unassembled WGS sequence"/>
</dbReference>
<dbReference type="SUPFAM" id="SSF50249">
    <property type="entry name" value="Nucleic acid-binding proteins"/>
    <property type="match status" value="1"/>
</dbReference>
<reference evidence="6 7" key="1">
    <citation type="submission" date="2019-07" db="EMBL/GenBank/DDBJ databases">
        <title>Sphingomonas solaris sp. nov., isolated from a solar panel from Boston, Massachusetts.</title>
        <authorList>
            <person name="Tanner K."/>
            <person name="Pascual J."/>
            <person name="Mancuso C."/>
            <person name="Pereto J."/>
            <person name="Khalil A."/>
            <person name="Vilanova C."/>
        </authorList>
    </citation>
    <scope>NUCLEOTIDE SEQUENCE [LARGE SCALE GENOMIC DNA]</scope>
    <source>
        <strain evidence="6 7">R4DWN</strain>
    </source>
</reference>
<dbReference type="PIRSF" id="PIRSF002070">
    <property type="entry name" value="SSB"/>
    <property type="match status" value="1"/>
</dbReference>
<dbReference type="PROSITE" id="PS50935">
    <property type="entry name" value="SSB"/>
    <property type="match status" value="1"/>
</dbReference>
<dbReference type="GO" id="GO:0009295">
    <property type="term" value="C:nucleoid"/>
    <property type="evidence" value="ECO:0007669"/>
    <property type="project" value="TreeGrafter"/>
</dbReference>
<dbReference type="HAMAP" id="MF_00984">
    <property type="entry name" value="SSB"/>
    <property type="match status" value="1"/>
</dbReference>
<keyword evidence="2" id="KW-0233">DNA recombination</keyword>
<evidence type="ECO:0000256" key="4">
    <source>
        <dbReference type="PIRNR" id="PIRNR002070"/>
    </source>
</evidence>
<evidence type="ECO:0000256" key="3">
    <source>
        <dbReference type="HAMAP-Rule" id="MF_00984"/>
    </source>
</evidence>
<dbReference type="InterPro" id="IPR011344">
    <property type="entry name" value="ssDNA-bd"/>
</dbReference>
<organism evidence="6 7">
    <name type="scientific">Alterirhizorhabdus solaris</name>
    <dbReference type="NCBI Taxonomy" id="2529389"/>
    <lineage>
        <taxon>Bacteria</taxon>
        <taxon>Pseudomonadati</taxon>
        <taxon>Pseudomonadota</taxon>
        <taxon>Alphaproteobacteria</taxon>
        <taxon>Sphingomonadales</taxon>
        <taxon>Rhizorhabdaceae</taxon>
        <taxon>Alterirhizorhabdus</taxon>
    </lineage>
</organism>
<dbReference type="GO" id="GO:0006310">
    <property type="term" value="P:DNA recombination"/>
    <property type="evidence" value="ECO:0007669"/>
    <property type="project" value="UniProtKB-KW"/>
</dbReference>
<dbReference type="PANTHER" id="PTHR10302">
    <property type="entry name" value="SINGLE-STRANDED DNA-BINDING PROTEIN"/>
    <property type="match status" value="1"/>
</dbReference>
<dbReference type="PANTHER" id="PTHR10302:SF0">
    <property type="entry name" value="SINGLE-STRANDED DNA-BINDING PROTEIN, MITOCHONDRIAL"/>
    <property type="match status" value="1"/>
</dbReference>
<name>A0A558R071_9SPHN</name>
<evidence type="ECO:0000313" key="7">
    <source>
        <dbReference type="Proteomes" id="UP000318681"/>
    </source>
</evidence>
<dbReference type="OrthoDB" id="9809878at2"/>
<dbReference type="Gene3D" id="2.40.50.140">
    <property type="entry name" value="Nucleic acid-binding proteins"/>
    <property type="match status" value="1"/>
</dbReference>
<evidence type="ECO:0000256" key="2">
    <source>
        <dbReference type="ARBA" id="ARBA00023172"/>
    </source>
</evidence>
<evidence type="ECO:0000256" key="1">
    <source>
        <dbReference type="ARBA" id="ARBA00023125"/>
    </source>
</evidence>
<comment type="caution">
    <text evidence="6">The sequence shown here is derived from an EMBL/GenBank/DDBJ whole genome shotgun (WGS) entry which is preliminary data.</text>
</comment>